<name>A0A4Y2SAY4_ARAVE</name>
<evidence type="ECO:0000313" key="2">
    <source>
        <dbReference type="Proteomes" id="UP000499080"/>
    </source>
</evidence>
<gene>
    <name evidence="1" type="ORF">AVEN_18307_1</name>
</gene>
<proteinExistence type="predicted"/>
<dbReference type="AlphaFoldDB" id="A0A4Y2SAY4"/>
<dbReference type="Proteomes" id="UP000499080">
    <property type="component" value="Unassembled WGS sequence"/>
</dbReference>
<dbReference type="EMBL" id="BGPR01020469">
    <property type="protein sequence ID" value="GBN84746.1"/>
    <property type="molecule type" value="Genomic_DNA"/>
</dbReference>
<protein>
    <submittedName>
        <fullName evidence="1">Uncharacterized protein</fullName>
    </submittedName>
</protein>
<sequence length="130" mass="14027">MQHRESTAVQQPTVVTPSQNLVESLGNAQGTDEPFAHADVLKKKPVSVCFLQSSSSISFDIHGFKVFAPVDFLIKEGELLALSEEVRSLSDAPAQGVTPFQDTAGLGAYLSPLLYPYIQNDSTYSHESGV</sequence>
<reference evidence="1 2" key="1">
    <citation type="journal article" date="2019" name="Sci. Rep.">
        <title>Orb-weaving spider Araneus ventricosus genome elucidates the spidroin gene catalogue.</title>
        <authorList>
            <person name="Kono N."/>
            <person name="Nakamura H."/>
            <person name="Ohtoshi R."/>
            <person name="Moran D.A.P."/>
            <person name="Shinohara A."/>
            <person name="Yoshida Y."/>
            <person name="Fujiwara M."/>
            <person name="Mori M."/>
            <person name="Tomita M."/>
            <person name="Arakawa K."/>
        </authorList>
    </citation>
    <scope>NUCLEOTIDE SEQUENCE [LARGE SCALE GENOMIC DNA]</scope>
</reference>
<accession>A0A4Y2SAY4</accession>
<comment type="caution">
    <text evidence="1">The sequence shown here is derived from an EMBL/GenBank/DDBJ whole genome shotgun (WGS) entry which is preliminary data.</text>
</comment>
<organism evidence="1 2">
    <name type="scientific">Araneus ventricosus</name>
    <name type="common">Orbweaver spider</name>
    <name type="synonym">Epeira ventricosa</name>
    <dbReference type="NCBI Taxonomy" id="182803"/>
    <lineage>
        <taxon>Eukaryota</taxon>
        <taxon>Metazoa</taxon>
        <taxon>Ecdysozoa</taxon>
        <taxon>Arthropoda</taxon>
        <taxon>Chelicerata</taxon>
        <taxon>Arachnida</taxon>
        <taxon>Araneae</taxon>
        <taxon>Araneomorphae</taxon>
        <taxon>Entelegynae</taxon>
        <taxon>Araneoidea</taxon>
        <taxon>Araneidae</taxon>
        <taxon>Araneus</taxon>
    </lineage>
</organism>
<evidence type="ECO:0000313" key="1">
    <source>
        <dbReference type="EMBL" id="GBN84746.1"/>
    </source>
</evidence>
<keyword evidence="2" id="KW-1185">Reference proteome</keyword>